<proteinExistence type="predicted"/>
<accession>A0A8H3KV78</accession>
<name>A0A8H3KV78_9GLOM</name>
<reference evidence="1" key="1">
    <citation type="submission" date="2019-10" db="EMBL/GenBank/DDBJ databases">
        <title>Conservation and host-specific expression of non-tandemly repeated heterogenous ribosome RNA gene in arbuscular mycorrhizal fungi.</title>
        <authorList>
            <person name="Maeda T."/>
            <person name="Kobayashi Y."/>
            <person name="Nakagawa T."/>
            <person name="Ezawa T."/>
            <person name="Yamaguchi K."/>
            <person name="Bino T."/>
            <person name="Nishimoto Y."/>
            <person name="Shigenobu S."/>
            <person name="Kawaguchi M."/>
        </authorList>
    </citation>
    <scope>NUCLEOTIDE SEQUENCE</scope>
    <source>
        <strain evidence="1">HR1</strain>
    </source>
</reference>
<organism evidence="1 2">
    <name type="scientific">Rhizophagus clarus</name>
    <dbReference type="NCBI Taxonomy" id="94130"/>
    <lineage>
        <taxon>Eukaryota</taxon>
        <taxon>Fungi</taxon>
        <taxon>Fungi incertae sedis</taxon>
        <taxon>Mucoromycota</taxon>
        <taxon>Glomeromycotina</taxon>
        <taxon>Glomeromycetes</taxon>
        <taxon>Glomerales</taxon>
        <taxon>Glomeraceae</taxon>
        <taxon>Rhizophagus</taxon>
    </lineage>
</organism>
<dbReference type="OrthoDB" id="10463999at2759"/>
<dbReference type="Proteomes" id="UP000615446">
    <property type="component" value="Unassembled WGS sequence"/>
</dbReference>
<evidence type="ECO:0000313" key="1">
    <source>
        <dbReference type="EMBL" id="GES74429.1"/>
    </source>
</evidence>
<evidence type="ECO:0000313" key="2">
    <source>
        <dbReference type="Proteomes" id="UP000615446"/>
    </source>
</evidence>
<protein>
    <submittedName>
        <fullName evidence="1">Uncharacterized protein</fullName>
    </submittedName>
</protein>
<comment type="caution">
    <text evidence="1">The sequence shown here is derived from an EMBL/GenBank/DDBJ whole genome shotgun (WGS) entry which is preliminary data.</text>
</comment>
<gene>
    <name evidence="1" type="ORF">RCL2_000191100</name>
</gene>
<sequence>MKYHGSKLIYHGKVLLRNLIFYIVCVSGSDIYKRRYGWDYLFRKSSVIKEYGVENPVVSNRCRNKLSVEIILRAKK</sequence>
<dbReference type="AlphaFoldDB" id="A0A8H3KV78"/>
<dbReference type="EMBL" id="BLAL01000012">
    <property type="protein sequence ID" value="GES74429.1"/>
    <property type="molecule type" value="Genomic_DNA"/>
</dbReference>